<dbReference type="Pfam" id="PF00011">
    <property type="entry name" value="HSP20"/>
    <property type="match status" value="1"/>
</dbReference>
<gene>
    <name evidence="4" type="ORF">NSIN_30145</name>
</gene>
<evidence type="ECO:0000259" key="3">
    <source>
        <dbReference type="PROSITE" id="PS01031"/>
    </source>
</evidence>
<evidence type="ECO:0000313" key="5">
    <source>
        <dbReference type="Proteomes" id="UP000232412"/>
    </source>
</evidence>
<organism evidence="4 5">
    <name type="scientific">Nitrosotalea sinensis</name>
    <dbReference type="NCBI Taxonomy" id="1499975"/>
    <lineage>
        <taxon>Archaea</taxon>
        <taxon>Nitrososphaerota</taxon>
        <taxon>Nitrososphaeria</taxon>
        <taxon>Nitrosotaleales</taxon>
        <taxon>Nitrosotaleaceae</taxon>
        <taxon>Nitrosotalea</taxon>
    </lineage>
</organism>
<feature type="domain" description="SHSP" evidence="3">
    <location>
        <begin position="24"/>
        <end position="130"/>
    </location>
</feature>
<dbReference type="Gene3D" id="2.60.40.790">
    <property type="match status" value="1"/>
</dbReference>
<dbReference type="CDD" id="cd06464">
    <property type="entry name" value="ACD_sHsps-like"/>
    <property type="match status" value="1"/>
</dbReference>
<evidence type="ECO:0000256" key="1">
    <source>
        <dbReference type="PROSITE-ProRule" id="PRU00285"/>
    </source>
</evidence>
<dbReference type="InterPro" id="IPR008978">
    <property type="entry name" value="HSP20-like_chaperone"/>
</dbReference>
<name>A0A2H1EHJ4_9ARCH</name>
<evidence type="ECO:0000313" key="4">
    <source>
        <dbReference type="EMBL" id="SHO46516.1"/>
    </source>
</evidence>
<dbReference type="PROSITE" id="PS01031">
    <property type="entry name" value="SHSP"/>
    <property type="match status" value="1"/>
</dbReference>
<dbReference type="Proteomes" id="UP000232412">
    <property type="component" value="Unassembled WGS sequence"/>
</dbReference>
<sequence length="130" mass="14956">MMSDFGKFIEKQMGSFFDDTVFNDFIHKELIPLSHLKERHSSWILDMDLPMVDKKNIEITHSEDSITIKAKLTKTFCVSRGNTVTEFDYFKKTVKIPGGVDAKQISASFKNGILRIMMPKRVQGKKIPIK</sequence>
<accession>A0A2H1EHJ4</accession>
<comment type="similarity">
    <text evidence="1 2">Belongs to the small heat shock protein (HSP20) family.</text>
</comment>
<reference evidence="5" key="1">
    <citation type="submission" date="2016-12" db="EMBL/GenBank/DDBJ databases">
        <authorList>
            <person name="Herbold C."/>
        </authorList>
    </citation>
    <scope>NUCLEOTIDE SEQUENCE [LARGE SCALE GENOMIC DNA]</scope>
</reference>
<protein>
    <recommendedName>
        <fullName evidence="3">SHSP domain-containing protein</fullName>
    </recommendedName>
</protein>
<dbReference type="InterPro" id="IPR002068">
    <property type="entry name" value="A-crystallin/Hsp20_dom"/>
</dbReference>
<evidence type="ECO:0000256" key="2">
    <source>
        <dbReference type="RuleBase" id="RU003616"/>
    </source>
</evidence>
<dbReference type="AlphaFoldDB" id="A0A2H1EHJ4"/>
<keyword evidence="5" id="KW-1185">Reference proteome</keyword>
<dbReference type="EMBL" id="FRFC01000004">
    <property type="protein sequence ID" value="SHO46516.1"/>
    <property type="molecule type" value="Genomic_DNA"/>
</dbReference>
<proteinExistence type="inferred from homology"/>
<dbReference type="SUPFAM" id="SSF49764">
    <property type="entry name" value="HSP20-like chaperones"/>
    <property type="match status" value="1"/>
</dbReference>